<accession>A0A432YSM7</accession>
<sequence length="200" mass="22422">MQPNLQRLIEKGVVWQGQTKASQADHYIKTGFSKLDELLGGGWQTPGLHEWQLEAPFSEQRLLLPLVQQAIEQGVAVFWVNPPAQLSAASLHYHDLADAMHVVVEAKGSDACWALEQILQTKNAMAFAWLPQKETTSPKVRRWYKAAESGQMGIVISGFSDHPEARPYSNRLKIRLTENGLALDILKRKSGWPVENIELS</sequence>
<dbReference type="Gene3D" id="3.40.50.300">
    <property type="entry name" value="P-loop containing nucleotide triphosphate hydrolases"/>
    <property type="match status" value="1"/>
</dbReference>
<keyword evidence="1" id="KW-0131">Cell cycle</keyword>
<evidence type="ECO:0000313" key="2">
    <source>
        <dbReference type="Proteomes" id="UP000288361"/>
    </source>
</evidence>
<name>A0A432YSM7_9GAMM</name>
<gene>
    <name evidence="1" type="ORF">CWI73_06570</name>
</gene>
<keyword evidence="1" id="KW-0132">Cell division</keyword>
<dbReference type="GO" id="GO:0051301">
    <property type="term" value="P:cell division"/>
    <property type="evidence" value="ECO:0007669"/>
    <property type="project" value="UniProtKB-KW"/>
</dbReference>
<reference evidence="1 2" key="1">
    <citation type="journal article" date="2011" name="Front. Microbiol.">
        <title>Genomic signatures of strain selection and enhancement in Bacillus atrophaeus var. globigii, a historical biowarfare simulant.</title>
        <authorList>
            <person name="Gibbons H.S."/>
            <person name="Broomall S.M."/>
            <person name="McNew L.A."/>
            <person name="Daligault H."/>
            <person name="Chapman C."/>
            <person name="Bruce D."/>
            <person name="Karavis M."/>
            <person name="Krepps M."/>
            <person name="McGregor P.A."/>
            <person name="Hong C."/>
            <person name="Park K.H."/>
            <person name="Akmal A."/>
            <person name="Feldman A."/>
            <person name="Lin J.S."/>
            <person name="Chang W.E."/>
            <person name="Higgs B.W."/>
            <person name="Demirev P."/>
            <person name="Lindquist J."/>
            <person name="Liem A."/>
            <person name="Fochler E."/>
            <person name="Read T.D."/>
            <person name="Tapia R."/>
            <person name="Johnson S."/>
            <person name="Bishop-Lilly K.A."/>
            <person name="Detter C."/>
            <person name="Han C."/>
            <person name="Sozhamannan S."/>
            <person name="Rosenzweig C.N."/>
            <person name="Skowronski E.W."/>
        </authorList>
    </citation>
    <scope>NUCLEOTIDE SEQUENCE [LARGE SCALE GENOMIC DNA]</scope>
    <source>
        <strain evidence="1 2">TPS4-2</strain>
    </source>
</reference>
<dbReference type="AlphaFoldDB" id="A0A432YSM7"/>
<dbReference type="PIRSF" id="PIRSF037290">
    <property type="entry name" value="UCP037290"/>
    <property type="match status" value="1"/>
</dbReference>
<proteinExistence type="predicted"/>
<dbReference type="EMBL" id="PIQA01000004">
    <property type="protein sequence ID" value="RUO64630.1"/>
    <property type="molecule type" value="Genomic_DNA"/>
</dbReference>
<comment type="caution">
    <text evidence="1">The sequence shown here is derived from an EMBL/GenBank/DDBJ whole genome shotgun (WGS) entry which is preliminary data.</text>
</comment>
<organism evidence="1 2">
    <name type="scientific">Idiomarina piscisalsi</name>
    <dbReference type="NCBI Taxonomy" id="1096243"/>
    <lineage>
        <taxon>Bacteria</taxon>
        <taxon>Pseudomonadati</taxon>
        <taxon>Pseudomonadota</taxon>
        <taxon>Gammaproteobacteria</taxon>
        <taxon>Alteromonadales</taxon>
        <taxon>Idiomarinaceae</taxon>
        <taxon>Idiomarina</taxon>
    </lineage>
</organism>
<dbReference type="Proteomes" id="UP000288361">
    <property type="component" value="Unassembled WGS sequence"/>
</dbReference>
<dbReference type="SUPFAM" id="SSF52540">
    <property type="entry name" value="P-loop containing nucleoside triphosphate hydrolases"/>
    <property type="match status" value="1"/>
</dbReference>
<protein>
    <submittedName>
        <fullName evidence="1">SulA-like SOS-response cell division inhibitor</fullName>
    </submittedName>
</protein>
<dbReference type="RefSeq" id="WP_126752062.1">
    <property type="nucleotide sequence ID" value="NZ_JBHUMT010000001.1"/>
</dbReference>
<evidence type="ECO:0000313" key="1">
    <source>
        <dbReference type="EMBL" id="RUO64630.1"/>
    </source>
</evidence>
<dbReference type="InterPro" id="IPR017166">
    <property type="entry name" value="UCP037290"/>
</dbReference>
<dbReference type="InterPro" id="IPR027417">
    <property type="entry name" value="P-loop_NTPase"/>
</dbReference>